<dbReference type="InterPro" id="IPR000182">
    <property type="entry name" value="GNAT_dom"/>
</dbReference>
<protein>
    <submittedName>
        <fullName evidence="2">GNAT family N-acetyltransferase</fullName>
    </submittedName>
</protein>
<dbReference type="InterPro" id="IPR016181">
    <property type="entry name" value="Acyl_CoA_acyltransferase"/>
</dbReference>
<evidence type="ECO:0000259" key="1">
    <source>
        <dbReference type="PROSITE" id="PS51186"/>
    </source>
</evidence>
<evidence type="ECO:0000313" key="3">
    <source>
        <dbReference type="Proteomes" id="UP000823982"/>
    </source>
</evidence>
<reference evidence="2" key="1">
    <citation type="submission" date="2020-10" db="EMBL/GenBank/DDBJ databases">
        <authorList>
            <person name="Gilroy R."/>
        </authorList>
    </citation>
    <scope>NUCLEOTIDE SEQUENCE</scope>
    <source>
        <strain evidence="2">CHK157-1446</strain>
    </source>
</reference>
<dbReference type="Proteomes" id="UP000823982">
    <property type="component" value="Unassembled WGS sequence"/>
</dbReference>
<dbReference type="CDD" id="cd04301">
    <property type="entry name" value="NAT_SF"/>
    <property type="match status" value="1"/>
</dbReference>
<dbReference type="AlphaFoldDB" id="A0A9D1JHR1"/>
<proteinExistence type="predicted"/>
<dbReference type="GO" id="GO:0016747">
    <property type="term" value="F:acyltransferase activity, transferring groups other than amino-acyl groups"/>
    <property type="evidence" value="ECO:0007669"/>
    <property type="project" value="InterPro"/>
</dbReference>
<gene>
    <name evidence="2" type="ORF">IAD01_04780</name>
</gene>
<feature type="domain" description="N-acetyltransferase" evidence="1">
    <location>
        <begin position="1"/>
        <end position="154"/>
    </location>
</feature>
<dbReference type="EMBL" id="DVIR01000042">
    <property type="protein sequence ID" value="HIS24702.1"/>
    <property type="molecule type" value="Genomic_DNA"/>
</dbReference>
<dbReference type="Gene3D" id="3.40.630.30">
    <property type="match status" value="1"/>
</dbReference>
<reference evidence="2" key="2">
    <citation type="journal article" date="2021" name="PeerJ">
        <title>Extensive microbial diversity within the chicken gut microbiome revealed by metagenomics and culture.</title>
        <authorList>
            <person name="Gilroy R."/>
            <person name="Ravi A."/>
            <person name="Getino M."/>
            <person name="Pursley I."/>
            <person name="Horton D.L."/>
            <person name="Alikhan N.F."/>
            <person name="Baker D."/>
            <person name="Gharbi K."/>
            <person name="Hall N."/>
            <person name="Watson M."/>
            <person name="Adriaenssens E.M."/>
            <person name="Foster-Nyarko E."/>
            <person name="Jarju S."/>
            <person name="Secka A."/>
            <person name="Antonio M."/>
            <person name="Oren A."/>
            <person name="Chaudhuri R.R."/>
            <person name="La Ragione R."/>
            <person name="Hildebrand F."/>
            <person name="Pallen M.J."/>
        </authorList>
    </citation>
    <scope>NUCLEOTIDE SEQUENCE</scope>
    <source>
        <strain evidence="2">CHK157-1446</strain>
    </source>
</reference>
<organism evidence="2 3">
    <name type="scientific">Candidatus Faeciplasma gallinarum</name>
    <dbReference type="NCBI Taxonomy" id="2840799"/>
    <lineage>
        <taxon>Bacteria</taxon>
        <taxon>Bacillati</taxon>
        <taxon>Bacillota</taxon>
        <taxon>Clostridia</taxon>
        <taxon>Eubacteriales</taxon>
        <taxon>Oscillospiraceae</taxon>
        <taxon>Oscillospiraceae incertae sedis</taxon>
        <taxon>Candidatus Faeciplasma</taxon>
    </lineage>
</organism>
<dbReference type="InterPro" id="IPR052564">
    <property type="entry name" value="N-acetyltrans/Recomb-assoc"/>
</dbReference>
<dbReference type="PANTHER" id="PTHR43451">
    <property type="entry name" value="ACETYLTRANSFERASE (GNAT) FAMILY PROTEIN"/>
    <property type="match status" value="1"/>
</dbReference>
<dbReference type="PROSITE" id="PS51186">
    <property type="entry name" value="GNAT"/>
    <property type="match status" value="1"/>
</dbReference>
<accession>A0A9D1JHR1</accession>
<dbReference type="PANTHER" id="PTHR43451:SF1">
    <property type="entry name" value="ACETYLTRANSFERASE"/>
    <property type="match status" value="1"/>
</dbReference>
<name>A0A9D1JHR1_9FIRM</name>
<comment type="caution">
    <text evidence="2">The sequence shown here is derived from an EMBL/GenBank/DDBJ whole genome shotgun (WGS) entry which is preliminary data.</text>
</comment>
<dbReference type="Pfam" id="PF13673">
    <property type="entry name" value="Acetyltransf_10"/>
    <property type="match status" value="1"/>
</dbReference>
<dbReference type="SUPFAM" id="SSF55729">
    <property type="entry name" value="Acyl-CoA N-acyltransferases (Nat)"/>
    <property type="match status" value="1"/>
</dbReference>
<sequence>MHLRRYKSADCKEILALFYDTVHRVNAKDYTKEQLDAWATGGESESEWDRSFCSHYTVVAVCDKSGKIMGFGDIDGGYLDRLYVGSEFQGMHVGTAICDELEKHAISNGELTVTTHASITARGFFEKRGYAVTKERQVIRRGVTLTNYEAVKKL</sequence>
<evidence type="ECO:0000313" key="2">
    <source>
        <dbReference type="EMBL" id="HIS24702.1"/>
    </source>
</evidence>